<gene>
    <name evidence="2" type="ORF">DK843_07000</name>
</gene>
<protein>
    <submittedName>
        <fullName evidence="2">Uncharacterized protein</fullName>
    </submittedName>
</protein>
<name>A0A344UFM1_9NEIS</name>
<evidence type="ECO:0000256" key="1">
    <source>
        <dbReference type="SAM" id="SignalP"/>
    </source>
</evidence>
<organism evidence="2 3">
    <name type="scientific">Chromobacterium phragmitis</name>
    <dbReference type="NCBI Taxonomy" id="2202141"/>
    <lineage>
        <taxon>Bacteria</taxon>
        <taxon>Pseudomonadati</taxon>
        <taxon>Pseudomonadota</taxon>
        <taxon>Betaproteobacteria</taxon>
        <taxon>Neisseriales</taxon>
        <taxon>Chromobacteriaceae</taxon>
        <taxon>Chromobacterium</taxon>
    </lineage>
</organism>
<proteinExistence type="predicted"/>
<accession>A0A344UFM1</accession>
<sequence length="195" mass="21418">MVMLKMRKILQLLLWLPLAACLAMPARAMEAVKPYQGPLKCAAAGKDDMWLDQRLGCLKPGSRFIVNAAGALGEAQDMAYVVNEALYDNNFYLINDRKVRYFQSFLCVRNHPRGVRPLLLSGDLANALELSNLDRKPSGVGPTSVNISGGDRVGGVATTCDPARHPLIVDYRSGKVESVNPLALQTLQVYELPYN</sequence>
<dbReference type="KEGG" id="chrb:DK843_07000"/>
<keyword evidence="1" id="KW-0732">Signal</keyword>
<reference evidence="2 3" key="1">
    <citation type="submission" date="2018-05" db="EMBL/GenBank/DDBJ databases">
        <title>Genome sequencing, assembly and analysis of the novel insecticidal bacterium, Chromobacterium phragmitis.</title>
        <authorList>
            <person name="Sparks M.E."/>
            <person name="Blackburn M.B."/>
            <person name="Gundersen-Rindal D.E."/>
        </authorList>
    </citation>
    <scope>NUCLEOTIDE SEQUENCE [LARGE SCALE GENOMIC DNA]</scope>
    <source>
        <strain evidence="2">IIBBL 274-1</strain>
    </source>
</reference>
<feature type="signal peptide" evidence="1">
    <location>
        <begin position="1"/>
        <end position="28"/>
    </location>
</feature>
<evidence type="ECO:0000313" key="3">
    <source>
        <dbReference type="Proteomes" id="UP000252038"/>
    </source>
</evidence>
<evidence type="ECO:0000313" key="2">
    <source>
        <dbReference type="EMBL" id="AXE34069.1"/>
    </source>
</evidence>
<dbReference type="EMBL" id="CP029554">
    <property type="protein sequence ID" value="AXE34069.1"/>
    <property type="molecule type" value="Genomic_DNA"/>
</dbReference>
<dbReference type="Proteomes" id="UP000252038">
    <property type="component" value="Chromosome"/>
</dbReference>
<feature type="chain" id="PRO_5016921942" evidence="1">
    <location>
        <begin position="29"/>
        <end position="195"/>
    </location>
</feature>
<dbReference type="AlphaFoldDB" id="A0A344UFM1"/>
<dbReference type="KEGG" id="chri:DK842_01455"/>